<comment type="caution">
    <text evidence="2">The sequence shown here is derived from an EMBL/GenBank/DDBJ whole genome shotgun (WGS) entry which is preliminary data.</text>
</comment>
<dbReference type="AlphaFoldDB" id="A0A326U9P2"/>
<evidence type="ECO:0000313" key="2">
    <source>
        <dbReference type="EMBL" id="PZW31133.1"/>
    </source>
</evidence>
<dbReference type="Proteomes" id="UP000248806">
    <property type="component" value="Unassembled WGS sequence"/>
</dbReference>
<gene>
    <name evidence="2" type="ORF">EI42_02230</name>
</gene>
<feature type="transmembrane region" description="Helical" evidence="1">
    <location>
        <begin position="6"/>
        <end position="23"/>
    </location>
</feature>
<proteinExistence type="predicted"/>
<evidence type="ECO:0000256" key="1">
    <source>
        <dbReference type="SAM" id="Phobius"/>
    </source>
</evidence>
<keyword evidence="1" id="KW-1133">Transmembrane helix</keyword>
<reference evidence="2 3" key="1">
    <citation type="submission" date="2018-06" db="EMBL/GenBank/DDBJ databases">
        <title>Genomic Encyclopedia of Archaeal and Bacterial Type Strains, Phase II (KMG-II): from individual species to whole genera.</title>
        <authorList>
            <person name="Goeker M."/>
        </authorList>
    </citation>
    <scope>NUCLEOTIDE SEQUENCE [LARGE SCALE GENOMIC DNA]</scope>
    <source>
        <strain evidence="2 3">ATCC BAA-1881</strain>
    </source>
</reference>
<name>A0A326U9P2_THEHA</name>
<keyword evidence="1" id="KW-0472">Membrane</keyword>
<accession>A0A326U9P2</accession>
<protein>
    <submittedName>
        <fullName evidence="2">Uncharacterized protein</fullName>
    </submittedName>
</protein>
<evidence type="ECO:0000313" key="3">
    <source>
        <dbReference type="Proteomes" id="UP000248806"/>
    </source>
</evidence>
<sequence length="51" mass="5998">MGKRTILFPAFSFPALILLRFPFTKAIADLYRRPYWHTGPTLSLLFQAYSY</sequence>
<keyword evidence="3" id="KW-1185">Reference proteome</keyword>
<organism evidence="2 3">
    <name type="scientific">Thermosporothrix hazakensis</name>
    <dbReference type="NCBI Taxonomy" id="644383"/>
    <lineage>
        <taxon>Bacteria</taxon>
        <taxon>Bacillati</taxon>
        <taxon>Chloroflexota</taxon>
        <taxon>Ktedonobacteria</taxon>
        <taxon>Ktedonobacterales</taxon>
        <taxon>Thermosporotrichaceae</taxon>
        <taxon>Thermosporothrix</taxon>
    </lineage>
</organism>
<keyword evidence="1" id="KW-0812">Transmembrane</keyword>
<dbReference type="EMBL" id="QKUF01000006">
    <property type="protein sequence ID" value="PZW31133.1"/>
    <property type="molecule type" value="Genomic_DNA"/>
</dbReference>